<proteinExistence type="predicted"/>
<evidence type="ECO:0000313" key="1">
    <source>
        <dbReference type="EMBL" id="MCI4659322.1"/>
    </source>
</evidence>
<dbReference type="RefSeq" id="WP_243012872.1">
    <property type="nucleotide sequence ID" value="NZ_JALGAR010000005.1"/>
</dbReference>
<sequence length="265" mass="27494">MTVRGAKYGRGTALSAVVVIAGFFLLTGCSGQASPVRGTPAASATPTAVASAPTASEPPPAAAAVTDLYISATSLELRDDSGQTLATFGYFQPANEVVAGLSAAFGSPPITEDYASEHNEQHPGTRYVWGNAYVEDPGLGLNPYTKGDFVFTDEDPVGVAPYEPNTFVLVAADTVNGIHISTVDGIAVGDSAAELEARYPDTSFRYPHQPELDIGVGFVPLPPSNTYAGYESYAGSQLTFSVQLSAPDPLGPITVFRAPSANWGV</sequence>
<comment type="caution">
    <text evidence="1">The sequence shown here is derived from an EMBL/GenBank/DDBJ whole genome shotgun (WGS) entry which is preliminary data.</text>
</comment>
<gene>
    <name evidence="1" type="ORF">MQH31_16070</name>
</gene>
<dbReference type="EMBL" id="JALGAR010000005">
    <property type="protein sequence ID" value="MCI4659322.1"/>
    <property type="molecule type" value="Genomic_DNA"/>
</dbReference>
<name>A0AA41QXM6_9MICO</name>
<dbReference type="AlphaFoldDB" id="A0AA41QXM6"/>
<evidence type="ECO:0000313" key="2">
    <source>
        <dbReference type="Proteomes" id="UP001165341"/>
    </source>
</evidence>
<reference evidence="1" key="1">
    <citation type="submission" date="2022-03" db="EMBL/GenBank/DDBJ databases">
        <title>Cryobacterium sp. nov. strain ZS14-85, isolated from Antarctic soil.</title>
        <authorList>
            <person name="Li J."/>
            <person name="Niu G."/>
        </authorList>
    </citation>
    <scope>NUCLEOTIDE SEQUENCE</scope>
    <source>
        <strain evidence="1">ZS14-85</strain>
    </source>
</reference>
<organism evidence="1 2">
    <name type="scientific">Cryobacterium zhongshanensis</name>
    <dbReference type="NCBI Taxonomy" id="2928153"/>
    <lineage>
        <taxon>Bacteria</taxon>
        <taxon>Bacillati</taxon>
        <taxon>Actinomycetota</taxon>
        <taxon>Actinomycetes</taxon>
        <taxon>Micrococcales</taxon>
        <taxon>Microbacteriaceae</taxon>
        <taxon>Cryobacterium</taxon>
    </lineage>
</organism>
<protein>
    <submittedName>
        <fullName evidence="1">Uncharacterized protein</fullName>
    </submittedName>
</protein>
<keyword evidence="2" id="KW-1185">Reference proteome</keyword>
<dbReference type="Proteomes" id="UP001165341">
    <property type="component" value="Unassembled WGS sequence"/>
</dbReference>
<accession>A0AA41QXM6</accession>
<dbReference type="PROSITE" id="PS51257">
    <property type="entry name" value="PROKAR_LIPOPROTEIN"/>
    <property type="match status" value="1"/>
</dbReference>